<keyword evidence="3" id="KW-1185">Reference proteome</keyword>
<feature type="transmembrane region" description="Helical" evidence="1">
    <location>
        <begin position="66"/>
        <end position="85"/>
    </location>
</feature>
<evidence type="ECO:0000313" key="3">
    <source>
        <dbReference type="Proteomes" id="UP000503088"/>
    </source>
</evidence>
<keyword evidence="1" id="KW-1133">Transmembrane helix</keyword>
<gene>
    <name evidence="2" type="ORF">GXN76_11775</name>
</gene>
<feature type="transmembrane region" description="Helical" evidence="1">
    <location>
        <begin position="40"/>
        <end position="59"/>
    </location>
</feature>
<proteinExistence type="predicted"/>
<dbReference type="AlphaFoldDB" id="A0A7D4CNZ3"/>
<protein>
    <submittedName>
        <fullName evidence="2">Uncharacterized protein</fullName>
    </submittedName>
</protein>
<dbReference type="Proteomes" id="UP000503088">
    <property type="component" value="Chromosome"/>
</dbReference>
<keyword evidence="1" id="KW-0472">Membrane</keyword>
<accession>A0A7D4CNZ3</accession>
<dbReference type="EMBL" id="CP048104">
    <property type="protein sequence ID" value="QKG85078.1"/>
    <property type="molecule type" value="Genomic_DNA"/>
</dbReference>
<keyword evidence="1" id="KW-0812">Transmembrane</keyword>
<organism evidence="2 3">
    <name type="scientific">Kroppenstedtia pulmonis</name>
    <dbReference type="NCBI Taxonomy" id="1380685"/>
    <lineage>
        <taxon>Bacteria</taxon>
        <taxon>Bacillati</taxon>
        <taxon>Bacillota</taxon>
        <taxon>Bacilli</taxon>
        <taxon>Bacillales</taxon>
        <taxon>Thermoactinomycetaceae</taxon>
        <taxon>Kroppenstedtia</taxon>
    </lineage>
</organism>
<dbReference type="KEGG" id="kpul:GXN76_11775"/>
<sequence length="125" mass="13816">MRTTIARWIMVFCAFSAAVAFVTGVEKAFTAPEDQKIVELWRLFGFIVFAAIFSFLAMAPLGYPGIWEIVIFHKLAMAVCALFFMGDNVDGAGFIALIDGLLAILIITAYLLSKGYTSWKTFGQK</sequence>
<dbReference type="RefSeq" id="WP_173223388.1">
    <property type="nucleotide sequence ID" value="NZ_CP048104.1"/>
</dbReference>
<evidence type="ECO:0000313" key="2">
    <source>
        <dbReference type="EMBL" id="QKG85078.1"/>
    </source>
</evidence>
<feature type="transmembrane region" description="Helical" evidence="1">
    <location>
        <begin position="91"/>
        <end position="112"/>
    </location>
</feature>
<reference evidence="2 3" key="1">
    <citation type="submission" date="2020-01" db="EMBL/GenBank/DDBJ databases">
        <authorList>
            <person name="Gulvik C.A."/>
            <person name="Batra D.G."/>
        </authorList>
    </citation>
    <scope>NUCLEOTIDE SEQUENCE [LARGE SCALE GENOMIC DNA]</scope>
    <source>
        <strain evidence="2 3">W9323</strain>
    </source>
</reference>
<name>A0A7D4CNZ3_9BACL</name>
<evidence type="ECO:0000256" key="1">
    <source>
        <dbReference type="SAM" id="Phobius"/>
    </source>
</evidence>